<evidence type="ECO:0000313" key="6">
    <source>
        <dbReference type="Proteomes" id="UP000008311"/>
    </source>
</evidence>
<comment type="subcellular location">
    <subcellularLocation>
        <location evidence="1">Secreted</location>
    </subcellularLocation>
</comment>
<gene>
    <name evidence="5" type="ORF">RCOM_0880080</name>
</gene>
<feature type="signal peptide" evidence="4">
    <location>
        <begin position="1"/>
        <end position="19"/>
    </location>
</feature>
<feature type="chain" id="PRO_5002891817" evidence="4">
    <location>
        <begin position="20"/>
        <end position="105"/>
    </location>
</feature>
<protein>
    <submittedName>
        <fullName evidence="5">Uncharacterized protein</fullName>
    </submittedName>
</protein>
<dbReference type="GO" id="GO:0005576">
    <property type="term" value="C:extracellular region"/>
    <property type="evidence" value="ECO:0007669"/>
    <property type="project" value="UniProtKB-SubCell"/>
</dbReference>
<accession>B9SGA1</accession>
<dbReference type="PANTHER" id="PTHR10795">
    <property type="entry name" value="PROPROTEIN CONVERTASE SUBTILISIN/KEXIN"/>
    <property type="match status" value="1"/>
</dbReference>
<dbReference type="Proteomes" id="UP000008311">
    <property type="component" value="Unassembled WGS sequence"/>
</dbReference>
<sequence length="105" mass="11303">MKVLLAIVNLQLPIAYISGATELGKAFAPVMASFSNTGPNIITPEILKEPPCPHVSDQHPDWSPAAIRSAIMTTASTRVLNEVLNEVQVLGSHLAKLHSRPRLSL</sequence>
<dbReference type="InterPro" id="IPR036852">
    <property type="entry name" value="Peptidase_S8/S53_dom_sf"/>
</dbReference>
<evidence type="ECO:0000256" key="2">
    <source>
        <dbReference type="ARBA" id="ARBA00011073"/>
    </source>
</evidence>
<dbReference type="Gene3D" id="3.40.50.200">
    <property type="entry name" value="Peptidase S8/S53 domain"/>
    <property type="match status" value="1"/>
</dbReference>
<organism evidence="5 6">
    <name type="scientific">Ricinus communis</name>
    <name type="common">Castor bean</name>
    <dbReference type="NCBI Taxonomy" id="3988"/>
    <lineage>
        <taxon>Eukaryota</taxon>
        <taxon>Viridiplantae</taxon>
        <taxon>Streptophyta</taxon>
        <taxon>Embryophyta</taxon>
        <taxon>Tracheophyta</taxon>
        <taxon>Spermatophyta</taxon>
        <taxon>Magnoliopsida</taxon>
        <taxon>eudicotyledons</taxon>
        <taxon>Gunneridae</taxon>
        <taxon>Pentapetalae</taxon>
        <taxon>rosids</taxon>
        <taxon>fabids</taxon>
        <taxon>Malpighiales</taxon>
        <taxon>Euphorbiaceae</taxon>
        <taxon>Acalyphoideae</taxon>
        <taxon>Acalypheae</taxon>
        <taxon>Ricinus</taxon>
    </lineage>
</organism>
<evidence type="ECO:0000256" key="1">
    <source>
        <dbReference type="ARBA" id="ARBA00004613"/>
    </source>
</evidence>
<evidence type="ECO:0000313" key="5">
    <source>
        <dbReference type="EMBL" id="EEF37347.1"/>
    </source>
</evidence>
<proteinExistence type="inferred from homology"/>
<evidence type="ECO:0000256" key="4">
    <source>
        <dbReference type="SAM" id="SignalP"/>
    </source>
</evidence>
<dbReference type="EMBL" id="EQ973951">
    <property type="protein sequence ID" value="EEF37347.1"/>
    <property type="molecule type" value="Genomic_DNA"/>
</dbReference>
<evidence type="ECO:0000256" key="3">
    <source>
        <dbReference type="ARBA" id="ARBA00022729"/>
    </source>
</evidence>
<name>B9SGA1_RICCO</name>
<keyword evidence="3 4" id="KW-0732">Signal</keyword>
<reference evidence="6" key="1">
    <citation type="journal article" date="2010" name="Nat. Biotechnol.">
        <title>Draft genome sequence of the oilseed species Ricinus communis.</title>
        <authorList>
            <person name="Chan A.P."/>
            <person name="Crabtree J."/>
            <person name="Zhao Q."/>
            <person name="Lorenzi H."/>
            <person name="Orvis J."/>
            <person name="Puiu D."/>
            <person name="Melake-Berhan A."/>
            <person name="Jones K.M."/>
            <person name="Redman J."/>
            <person name="Chen G."/>
            <person name="Cahoon E.B."/>
            <person name="Gedil M."/>
            <person name="Stanke M."/>
            <person name="Haas B.J."/>
            <person name="Wortman J.R."/>
            <person name="Fraser-Liggett C.M."/>
            <person name="Ravel J."/>
            <person name="Rabinowicz P.D."/>
        </authorList>
    </citation>
    <scope>NUCLEOTIDE SEQUENCE [LARGE SCALE GENOMIC DNA]</scope>
    <source>
        <strain evidence="6">cv. Hale</strain>
    </source>
</reference>
<dbReference type="GO" id="GO:0004252">
    <property type="term" value="F:serine-type endopeptidase activity"/>
    <property type="evidence" value="ECO:0007669"/>
    <property type="project" value="InterPro"/>
</dbReference>
<dbReference type="InParanoid" id="B9SGA1"/>
<dbReference type="AlphaFoldDB" id="B9SGA1"/>
<dbReference type="SUPFAM" id="SSF52743">
    <property type="entry name" value="Subtilisin-like"/>
    <property type="match status" value="1"/>
</dbReference>
<dbReference type="InterPro" id="IPR045051">
    <property type="entry name" value="SBT"/>
</dbReference>
<comment type="similarity">
    <text evidence="2">Belongs to the peptidase S8 family.</text>
</comment>
<keyword evidence="6" id="KW-1185">Reference proteome</keyword>
<dbReference type="GO" id="GO:0006508">
    <property type="term" value="P:proteolysis"/>
    <property type="evidence" value="ECO:0007669"/>
    <property type="project" value="InterPro"/>
</dbReference>
<dbReference type="STRING" id="3988.B9SGA1"/>